<gene>
    <name evidence="2" type="ORF">DQX05_13600</name>
</gene>
<feature type="domain" description="Methyltransferase type 11" evidence="1">
    <location>
        <begin position="63"/>
        <end position="109"/>
    </location>
</feature>
<dbReference type="Proteomes" id="UP000266177">
    <property type="component" value="Unassembled WGS sequence"/>
</dbReference>
<reference evidence="2 3" key="1">
    <citation type="submission" date="2018-09" db="EMBL/GenBank/DDBJ databases">
        <title>Paenibacillus SK2017-BO5.</title>
        <authorList>
            <person name="Piskunova J.V."/>
            <person name="Dubiley S.A."/>
            <person name="Severinov K.V."/>
        </authorList>
    </citation>
    <scope>NUCLEOTIDE SEQUENCE [LARGE SCALE GENOMIC DNA]</scope>
    <source>
        <strain evidence="2 3">BO5</strain>
    </source>
</reference>
<dbReference type="InterPro" id="IPR013216">
    <property type="entry name" value="Methyltransf_11"/>
</dbReference>
<comment type="caution">
    <text evidence="2">The sequence shown here is derived from an EMBL/GenBank/DDBJ whole genome shotgun (WGS) entry which is preliminary data.</text>
</comment>
<dbReference type="InterPro" id="IPR029063">
    <property type="entry name" value="SAM-dependent_MTases_sf"/>
</dbReference>
<proteinExistence type="predicted"/>
<dbReference type="GO" id="GO:0008757">
    <property type="term" value="F:S-adenosylmethionine-dependent methyltransferase activity"/>
    <property type="evidence" value="ECO:0007669"/>
    <property type="project" value="InterPro"/>
</dbReference>
<dbReference type="GO" id="GO:0032259">
    <property type="term" value="P:methylation"/>
    <property type="evidence" value="ECO:0007669"/>
    <property type="project" value="UniProtKB-KW"/>
</dbReference>
<dbReference type="EMBL" id="QYZD01000011">
    <property type="protein sequence ID" value="RJG23279.1"/>
    <property type="molecule type" value="Genomic_DNA"/>
</dbReference>
<dbReference type="Pfam" id="PF08241">
    <property type="entry name" value="Methyltransf_11"/>
    <property type="match status" value="1"/>
</dbReference>
<evidence type="ECO:0000313" key="2">
    <source>
        <dbReference type="EMBL" id="RJG23279.1"/>
    </source>
</evidence>
<sequence length="189" mass="20987">MRQIIKNLVGICAQILPCEEPIYEFGSYQVEGQVGFADLRPFFPGKTYVGCDMRPGTGVDLILDLHQIALPDETAGMVLSLDTLEHVEDPRLALTEIHRILKPNGIVIISSVMNFGIHDYPADYWRFTPQGFASILKPFDTVITDYAGEALFPHTVIGIGIKGSAVPEPGVTQLLHALAMWRENSYHQH</sequence>
<organism evidence="2 3">
    <name type="scientific">Paenibacillus thiaminolyticus</name>
    <name type="common">Bacillus thiaminolyticus</name>
    <dbReference type="NCBI Taxonomy" id="49283"/>
    <lineage>
        <taxon>Bacteria</taxon>
        <taxon>Bacillati</taxon>
        <taxon>Bacillota</taxon>
        <taxon>Bacilli</taxon>
        <taxon>Bacillales</taxon>
        <taxon>Paenibacillaceae</taxon>
        <taxon>Paenibacillus</taxon>
    </lineage>
</organism>
<evidence type="ECO:0000259" key="1">
    <source>
        <dbReference type="Pfam" id="PF08241"/>
    </source>
</evidence>
<keyword evidence="2" id="KW-0808">Transferase</keyword>
<accession>A0A3A3GGZ6</accession>
<name>A0A3A3GGZ6_PANTH</name>
<dbReference type="Gene3D" id="3.40.50.150">
    <property type="entry name" value="Vaccinia Virus protein VP39"/>
    <property type="match status" value="1"/>
</dbReference>
<protein>
    <submittedName>
        <fullName evidence="2">Class I SAM-dependent methyltransferase</fullName>
    </submittedName>
</protein>
<keyword evidence="2" id="KW-0489">Methyltransferase</keyword>
<dbReference type="AlphaFoldDB" id="A0A3A3GGZ6"/>
<dbReference type="OrthoDB" id="9772751at2"/>
<dbReference type="SUPFAM" id="SSF53335">
    <property type="entry name" value="S-adenosyl-L-methionine-dependent methyltransferases"/>
    <property type="match status" value="1"/>
</dbReference>
<evidence type="ECO:0000313" key="3">
    <source>
        <dbReference type="Proteomes" id="UP000266177"/>
    </source>
</evidence>
<dbReference type="RefSeq" id="WP_119794149.1">
    <property type="nucleotide sequence ID" value="NZ_QYZD01000011.1"/>
</dbReference>